<feature type="transmembrane region" description="Helical" evidence="1">
    <location>
        <begin position="109"/>
        <end position="128"/>
    </location>
</feature>
<dbReference type="InterPro" id="IPR012429">
    <property type="entry name" value="HGSNAT_cat"/>
</dbReference>
<feature type="transmembrane region" description="Helical" evidence="1">
    <location>
        <begin position="326"/>
        <end position="346"/>
    </location>
</feature>
<evidence type="ECO:0000259" key="2">
    <source>
        <dbReference type="Pfam" id="PF07786"/>
    </source>
</evidence>
<dbReference type="Proteomes" id="UP000032503">
    <property type="component" value="Unassembled WGS sequence"/>
</dbReference>
<dbReference type="Pfam" id="PF07786">
    <property type="entry name" value="HGSNAT_cat"/>
    <property type="match status" value="1"/>
</dbReference>
<keyword evidence="1" id="KW-1133">Transmembrane helix</keyword>
<comment type="caution">
    <text evidence="3">The sequence shown here is derived from an EMBL/GenBank/DDBJ whole genome shotgun (WGS) entry which is preliminary data.</text>
</comment>
<feature type="transmembrane region" description="Helical" evidence="1">
    <location>
        <begin position="48"/>
        <end position="73"/>
    </location>
</feature>
<reference evidence="3 4" key="1">
    <citation type="journal article" date="2001" name="Int. J. Syst. Evol. Microbiol.">
        <title>Agreia bicolorata gen. nov., sp. nov., to accommodate actinobacteria isolated from narrow reed grass infected by the nematode Heteroanguina graminophila.</title>
        <authorList>
            <person name="Evtushenko L.I."/>
            <person name="Dorofeeva L.V."/>
            <person name="Dobrovolskaya T.G."/>
            <person name="Streshinskaya G.M."/>
            <person name="Subbotin S.A."/>
            <person name="Tiedje J.M."/>
        </authorList>
    </citation>
    <scope>NUCLEOTIDE SEQUENCE [LARGE SCALE GENOMIC DNA]</scope>
    <source>
        <strain evidence="3 4">VKM Ac-1804</strain>
    </source>
</reference>
<keyword evidence="1" id="KW-0812">Transmembrane</keyword>
<evidence type="ECO:0000313" key="4">
    <source>
        <dbReference type="Proteomes" id="UP000032503"/>
    </source>
</evidence>
<feature type="transmembrane region" description="Helical" evidence="1">
    <location>
        <begin position="177"/>
        <end position="203"/>
    </location>
</feature>
<proteinExistence type="predicted"/>
<feature type="transmembrane region" description="Helical" evidence="1">
    <location>
        <begin position="21"/>
        <end position="42"/>
    </location>
</feature>
<protein>
    <recommendedName>
        <fullName evidence="2">Heparan-alpha-glucosaminide N-acetyltransferase catalytic domain-containing protein</fullName>
    </recommendedName>
</protein>
<gene>
    <name evidence="3" type="ORF">TZ00_07265</name>
</gene>
<dbReference type="RefSeq" id="WP_044440581.1">
    <property type="nucleotide sequence ID" value="NZ_JYFC01000003.1"/>
</dbReference>
<feature type="transmembrane region" description="Helical" evidence="1">
    <location>
        <begin position="135"/>
        <end position="157"/>
    </location>
</feature>
<evidence type="ECO:0000313" key="3">
    <source>
        <dbReference type="EMBL" id="KJC64269.1"/>
    </source>
</evidence>
<evidence type="ECO:0000256" key="1">
    <source>
        <dbReference type="SAM" id="Phobius"/>
    </source>
</evidence>
<keyword evidence="1" id="KW-0472">Membrane</keyword>
<feature type="domain" description="Heparan-alpha-glucosaminide N-acetyltransferase catalytic" evidence="2">
    <location>
        <begin position="20"/>
        <end position="216"/>
    </location>
</feature>
<feature type="transmembrane region" description="Helical" evidence="1">
    <location>
        <begin position="85"/>
        <end position="103"/>
    </location>
</feature>
<feature type="transmembrane region" description="Helical" evidence="1">
    <location>
        <begin position="215"/>
        <end position="234"/>
    </location>
</feature>
<sequence length="409" mass="43083">MKHTLAGHHAPATTTGESGRIIAVDLARLIAVLGMIAEHLLLGDAPEFVLTPITGFPSTLFAVLGGVSVALSIHRFRDSGQHLRAALTVAVRGVLIAAIGLILSLAPTFVVVILVYYGVTMVLLAVLVNLRSWMLLTLAILLVILGPQLNIAVFKAANPERIGELPLTSPGEFLQSVAFTGMYPAITWLGYMIVGLLVGRWIIAHRSQNRRATGSRLAIIGCALLLVGVSSDLLSRPAVIDTLSDGHPSYKPDLAAWVVHQQFGHPLEGGWIALVNAAPHSGSTADMIRTIGAAVAILGILLWITANNRPMNFPMRALQRAGGAPLTIYVAHILSLAFMGAILSGSGSAGEVPWWALGPGAIALQYLGICVLGAVLAGLNRRGPLETAVSWATRSIVGCITLKTPRGVR</sequence>
<accession>A0ABR5CF36</accession>
<organism evidence="3 4">
    <name type="scientific">Agreia bicolorata</name>
    <dbReference type="NCBI Taxonomy" id="110935"/>
    <lineage>
        <taxon>Bacteria</taxon>
        <taxon>Bacillati</taxon>
        <taxon>Actinomycetota</taxon>
        <taxon>Actinomycetes</taxon>
        <taxon>Micrococcales</taxon>
        <taxon>Microbacteriaceae</taxon>
        <taxon>Agreia</taxon>
    </lineage>
</organism>
<name>A0ABR5CF36_9MICO</name>
<feature type="transmembrane region" description="Helical" evidence="1">
    <location>
        <begin position="352"/>
        <end position="377"/>
    </location>
</feature>
<feature type="transmembrane region" description="Helical" evidence="1">
    <location>
        <begin position="287"/>
        <end position="306"/>
    </location>
</feature>
<dbReference type="EMBL" id="JYFC01000003">
    <property type="protein sequence ID" value="KJC64269.1"/>
    <property type="molecule type" value="Genomic_DNA"/>
</dbReference>
<keyword evidence="4" id="KW-1185">Reference proteome</keyword>